<keyword evidence="7" id="KW-0496">Mitochondrion</keyword>
<accession>A0A1E4ST97</accession>
<comment type="subcellular location">
    <subcellularLocation>
        <location evidence="2">Mitochondrion outer membrane</location>
    </subcellularLocation>
</comment>
<dbReference type="EMBL" id="KV453875">
    <property type="protein sequence ID" value="ODV82728.1"/>
    <property type="molecule type" value="Genomic_DNA"/>
</dbReference>
<keyword evidence="12" id="KW-1185">Reference proteome</keyword>
<evidence type="ECO:0000256" key="6">
    <source>
        <dbReference type="ARBA" id="ARBA00023002"/>
    </source>
</evidence>
<dbReference type="Proteomes" id="UP000094801">
    <property type="component" value="Unassembled WGS sequence"/>
</dbReference>
<evidence type="ECO:0000313" key="12">
    <source>
        <dbReference type="Proteomes" id="UP000094801"/>
    </source>
</evidence>
<dbReference type="SUPFAM" id="SSF63380">
    <property type="entry name" value="Riboflavin synthase domain-like"/>
    <property type="match status" value="1"/>
</dbReference>
<evidence type="ECO:0000256" key="7">
    <source>
        <dbReference type="ARBA" id="ARBA00023128"/>
    </source>
</evidence>
<dbReference type="GO" id="GO:0016491">
    <property type="term" value="F:oxidoreductase activity"/>
    <property type="evidence" value="ECO:0007669"/>
    <property type="project" value="UniProtKB-KW"/>
</dbReference>
<evidence type="ECO:0000256" key="8">
    <source>
        <dbReference type="ARBA" id="ARBA00023136"/>
    </source>
</evidence>
<name>A0A1E4ST97_9ASCO</name>
<dbReference type="InterPro" id="IPR001834">
    <property type="entry name" value="CBR-like"/>
</dbReference>
<feature type="binding site" evidence="9">
    <location>
        <position position="265"/>
    </location>
    <ligand>
        <name>FAD</name>
        <dbReference type="ChEBI" id="CHEBI:57692"/>
    </ligand>
</feature>
<reference evidence="12" key="1">
    <citation type="submission" date="2016-04" db="EMBL/GenBank/DDBJ databases">
        <title>Comparative genomics of biotechnologically important yeasts.</title>
        <authorList>
            <consortium name="DOE Joint Genome Institute"/>
            <person name="Riley R."/>
            <person name="Haridas S."/>
            <person name="Wolfe K.H."/>
            <person name="Lopes M.R."/>
            <person name="Hittinger C.T."/>
            <person name="Goker M."/>
            <person name="Salamov A."/>
            <person name="Wisecaver J."/>
            <person name="Long T.M."/>
            <person name="Aerts A.L."/>
            <person name="Barry K."/>
            <person name="Choi C."/>
            <person name="Clum A."/>
            <person name="Coughlan A.Y."/>
            <person name="Deshpande S."/>
            <person name="Douglass A.P."/>
            <person name="Hanson S.J."/>
            <person name="Klenk H.-P."/>
            <person name="Labutti K."/>
            <person name="Lapidus A."/>
            <person name="Lindquist E."/>
            <person name="Lipzen A."/>
            <person name="Meier-Kolthoff J.P."/>
            <person name="Ohm R.A."/>
            <person name="Otillar R.P."/>
            <person name="Pangilinan J."/>
            <person name="Peng Y."/>
            <person name="Rokas A."/>
            <person name="Rosa C.A."/>
            <person name="Scheuner C."/>
            <person name="Sibirny A.A."/>
            <person name="Slot J.C."/>
            <person name="Stielow J.B."/>
            <person name="Sun H."/>
            <person name="Kurtzman C.P."/>
            <person name="Blackwell M."/>
            <person name="Grigoriev I.V."/>
            <person name="Jeffries T.W."/>
        </authorList>
    </citation>
    <scope>NUCLEOTIDE SEQUENCE [LARGE SCALE GENOMIC DNA]</scope>
    <source>
        <strain evidence="12">NRRL YB-2248</strain>
    </source>
</reference>
<dbReference type="Gene3D" id="2.40.30.10">
    <property type="entry name" value="Translation factors"/>
    <property type="match status" value="1"/>
</dbReference>
<protein>
    <recommendedName>
        <fullName evidence="10">Flavoprotein pyridine nucleotide cytochrome reductase-like FAD-binding domain-containing protein</fullName>
    </recommendedName>
</protein>
<feature type="binding site" evidence="9">
    <location>
        <position position="267"/>
    </location>
    <ligand>
        <name>FAD</name>
        <dbReference type="ChEBI" id="CHEBI:57692"/>
    </ligand>
</feature>
<dbReference type="InterPro" id="IPR008333">
    <property type="entry name" value="Cbr1-like_FAD-bd_dom"/>
</dbReference>
<sequence>MICRHVLRQPMYLPSRLTIRSNSARLFSSSFKVLNKKNSDKPDGKGKNKELITKQPLNSDLEKFSPDLSSKVSKPTGGLPAIDAKLSDLMQEPNFQYDPKNNKLETSYEFHAPKSPSQTKNDQIKENHNKSRFKTMLPSLLVGVAIVWGFFTYDYLRENPNKDTDTELLRDDKFLSYLITFKHKIDDDHYLIELTRKNKGRSFTPYGKLFDGKKLWSIEIMQPDINIVRNYTPLPLYVAGVSPDTKEPHLKLITKSEEEGKFVIVVKRYNTGEFSRWLTNLNLLDEVKIRGPHTEHKIPFHPLDKYQDRPQLSSLLSNIEPDPIYPEEIPKPESFNFYGAGTGVMPLLQLLYSPNPPKGFIHAFISLEKESNLMDQFKTLNYFAEKCGRVKFTYLVSENNERLTPEYINKPTLPNFTGILDMKVSEAAHREKLLAQKKREIKNQIQGGGGTSSPSQVDEIDHLSQKPVIYNGLELIPKIQVSMKPDAKPKRFFFFNKGDDLPQPSFTFICGPENYISYISGKPQLNNLEGKDYGEIGGLLKDKGWGLYNIKRLL</sequence>
<feature type="domain" description="Flavoprotein pyridine nucleotide cytochrome reductase-like FAD-binding" evidence="10">
    <location>
        <begin position="253"/>
        <end position="295"/>
    </location>
</feature>
<evidence type="ECO:0000256" key="1">
    <source>
        <dbReference type="ARBA" id="ARBA00001974"/>
    </source>
</evidence>
<dbReference type="GO" id="GO:0005741">
    <property type="term" value="C:mitochondrial outer membrane"/>
    <property type="evidence" value="ECO:0007669"/>
    <property type="project" value="UniProtKB-SubCell"/>
</dbReference>
<evidence type="ECO:0000259" key="10">
    <source>
        <dbReference type="Pfam" id="PF00970"/>
    </source>
</evidence>
<dbReference type="PANTHER" id="PTHR19370:SF189">
    <property type="entry name" value="CYTOCHROME C MITOCHONDRIAL IMPORT FACTOR CYC2"/>
    <property type="match status" value="1"/>
</dbReference>
<organism evidence="11 12">
    <name type="scientific">[Candida] arabinofermentans NRRL YB-2248</name>
    <dbReference type="NCBI Taxonomy" id="983967"/>
    <lineage>
        <taxon>Eukaryota</taxon>
        <taxon>Fungi</taxon>
        <taxon>Dikarya</taxon>
        <taxon>Ascomycota</taxon>
        <taxon>Saccharomycotina</taxon>
        <taxon>Pichiomycetes</taxon>
        <taxon>Pichiales</taxon>
        <taxon>Pichiaceae</taxon>
        <taxon>Ogataea</taxon>
        <taxon>Ogataea/Candida clade</taxon>
    </lineage>
</organism>
<evidence type="ECO:0000256" key="9">
    <source>
        <dbReference type="PIRSR" id="PIRSR601834-1"/>
    </source>
</evidence>
<gene>
    <name evidence="11" type="ORF">CANARDRAFT_30588</name>
</gene>
<evidence type="ECO:0000313" key="11">
    <source>
        <dbReference type="EMBL" id="ODV82728.1"/>
    </source>
</evidence>
<dbReference type="AlphaFoldDB" id="A0A1E4ST97"/>
<comment type="cofactor">
    <cofactor evidence="1 9">
        <name>FAD</name>
        <dbReference type="ChEBI" id="CHEBI:57692"/>
    </cofactor>
</comment>
<dbReference type="STRING" id="983967.A0A1E4ST97"/>
<keyword evidence="8" id="KW-0472">Membrane</keyword>
<dbReference type="InterPro" id="IPR017938">
    <property type="entry name" value="Riboflavin_synthase-like_b-brl"/>
</dbReference>
<keyword evidence="3 9" id="KW-0285">Flavoprotein</keyword>
<dbReference type="OrthoDB" id="432685at2759"/>
<feature type="binding site" evidence="9">
    <location>
        <position position="275"/>
    </location>
    <ligand>
        <name>FAD</name>
        <dbReference type="ChEBI" id="CHEBI:57692"/>
    </ligand>
</feature>
<keyword evidence="4" id="KW-1000">Mitochondrion outer membrane</keyword>
<keyword evidence="6" id="KW-0560">Oxidoreductase</keyword>
<dbReference type="Pfam" id="PF00970">
    <property type="entry name" value="FAD_binding_6"/>
    <property type="match status" value="1"/>
</dbReference>
<evidence type="ECO:0000256" key="5">
    <source>
        <dbReference type="ARBA" id="ARBA00022827"/>
    </source>
</evidence>
<evidence type="ECO:0000256" key="2">
    <source>
        <dbReference type="ARBA" id="ARBA00004294"/>
    </source>
</evidence>
<dbReference type="PANTHER" id="PTHR19370">
    <property type="entry name" value="NADH-CYTOCHROME B5 REDUCTASE"/>
    <property type="match status" value="1"/>
</dbReference>
<proteinExistence type="predicted"/>
<evidence type="ECO:0000256" key="3">
    <source>
        <dbReference type="ARBA" id="ARBA00022630"/>
    </source>
</evidence>
<keyword evidence="5 9" id="KW-0274">FAD</keyword>
<evidence type="ECO:0000256" key="4">
    <source>
        <dbReference type="ARBA" id="ARBA00022787"/>
    </source>
</evidence>